<protein>
    <submittedName>
        <fullName evidence="7">Ras GTPase</fullName>
    </submittedName>
</protein>
<dbReference type="InterPro" id="IPR057289">
    <property type="entry name" value="Rab1/Ypt1"/>
</dbReference>
<dbReference type="PANTHER" id="PTHR47977">
    <property type="entry name" value="RAS-RELATED PROTEIN RAB"/>
    <property type="match status" value="1"/>
</dbReference>
<keyword evidence="8" id="KW-1185">Reference proteome</keyword>
<dbReference type="SMART" id="SM00174">
    <property type="entry name" value="RHO"/>
    <property type="match status" value="1"/>
</dbReference>
<proteinExistence type="inferred from homology"/>
<dbReference type="NCBIfam" id="TIGR00231">
    <property type="entry name" value="small_GTP"/>
    <property type="match status" value="1"/>
</dbReference>
<sequence length="203" mass="22558">MNPEYDYLFKLLLIGDSGVGKSCLLLRFADDTYTESYISTIGVDFKIRTIELEGKTIKLQIWDTAGQERFRTITSSYYRGAHGIIVVYDVTDQDTFTNVKQWLQEIDRYASEGVNKLLVGNKSDLTSKKVVDYTAAEEFANTTNIPFLETSAKDSTNVEQAFLTMAKQIKDRMGTNTMAPANKQNIKISQGSSVPAQSGGGCC</sequence>
<evidence type="ECO:0000256" key="1">
    <source>
        <dbReference type="ARBA" id="ARBA00006270"/>
    </source>
</evidence>
<feature type="region of interest" description="Disordered" evidence="6">
    <location>
        <begin position="184"/>
        <end position="203"/>
    </location>
</feature>
<keyword evidence="2" id="KW-0547">Nucleotide-binding</keyword>
<comment type="caution">
    <text evidence="7">The sequence shown here is derived from an EMBL/GenBank/DDBJ whole genome shotgun (WGS) entry which is preliminary data.</text>
</comment>
<comment type="similarity">
    <text evidence="1">Belongs to the small GTPase superfamily. Rab family.</text>
</comment>
<gene>
    <name evidence="7" type="primary">ypt1_2</name>
    <name evidence="7" type="ORF">K7432_009105</name>
</gene>
<dbReference type="PROSITE" id="PS51419">
    <property type="entry name" value="RAB"/>
    <property type="match status" value="1"/>
</dbReference>
<dbReference type="SMART" id="SM00175">
    <property type="entry name" value="RAB"/>
    <property type="match status" value="1"/>
</dbReference>
<accession>A0ABR2WQS5</accession>
<dbReference type="InterPro" id="IPR005225">
    <property type="entry name" value="Small_GTP-bd"/>
</dbReference>
<dbReference type="PROSITE" id="PS51420">
    <property type="entry name" value="RHO"/>
    <property type="match status" value="1"/>
</dbReference>
<evidence type="ECO:0000256" key="4">
    <source>
        <dbReference type="ARBA" id="ARBA00023288"/>
    </source>
</evidence>
<evidence type="ECO:0000313" key="8">
    <source>
        <dbReference type="Proteomes" id="UP001479436"/>
    </source>
</evidence>
<dbReference type="InterPro" id="IPR050227">
    <property type="entry name" value="Rab"/>
</dbReference>
<dbReference type="CDD" id="cd01869">
    <property type="entry name" value="Rab1_Ypt1"/>
    <property type="match status" value="1"/>
</dbReference>
<dbReference type="PROSITE" id="PS51421">
    <property type="entry name" value="RAS"/>
    <property type="match status" value="1"/>
</dbReference>
<evidence type="ECO:0000256" key="3">
    <source>
        <dbReference type="ARBA" id="ARBA00023134"/>
    </source>
</evidence>
<name>A0ABR2WQS5_9FUNG</name>
<dbReference type="PROSITE" id="PS51417">
    <property type="entry name" value="ARF"/>
    <property type="match status" value="1"/>
</dbReference>
<feature type="compositionally biased region" description="Polar residues" evidence="6">
    <location>
        <begin position="184"/>
        <end position="196"/>
    </location>
</feature>
<evidence type="ECO:0000256" key="6">
    <source>
        <dbReference type="SAM" id="MobiDB-lite"/>
    </source>
</evidence>
<keyword evidence="4" id="KW-0449">Lipoprotein</keyword>
<dbReference type="EMBL" id="JASJQH010000541">
    <property type="protein sequence ID" value="KAK9763866.1"/>
    <property type="molecule type" value="Genomic_DNA"/>
</dbReference>
<evidence type="ECO:0000256" key="5">
    <source>
        <dbReference type="ARBA" id="ARBA00023289"/>
    </source>
</evidence>
<dbReference type="SUPFAM" id="SSF52540">
    <property type="entry name" value="P-loop containing nucleoside triphosphate hydrolases"/>
    <property type="match status" value="1"/>
</dbReference>
<keyword evidence="3" id="KW-0342">GTP-binding</keyword>
<dbReference type="InterPro" id="IPR001806">
    <property type="entry name" value="Small_GTPase"/>
</dbReference>
<dbReference type="Pfam" id="PF00071">
    <property type="entry name" value="Ras"/>
    <property type="match status" value="1"/>
</dbReference>
<dbReference type="SMART" id="SM00176">
    <property type="entry name" value="RAN"/>
    <property type="match status" value="1"/>
</dbReference>
<dbReference type="PRINTS" id="PR00449">
    <property type="entry name" value="RASTRNSFRMNG"/>
</dbReference>
<dbReference type="Proteomes" id="UP001479436">
    <property type="component" value="Unassembled WGS sequence"/>
</dbReference>
<evidence type="ECO:0000256" key="2">
    <source>
        <dbReference type="ARBA" id="ARBA00022741"/>
    </source>
</evidence>
<dbReference type="SMART" id="SM00173">
    <property type="entry name" value="RAS"/>
    <property type="match status" value="1"/>
</dbReference>
<organism evidence="7 8">
    <name type="scientific">Basidiobolus ranarum</name>
    <dbReference type="NCBI Taxonomy" id="34480"/>
    <lineage>
        <taxon>Eukaryota</taxon>
        <taxon>Fungi</taxon>
        <taxon>Fungi incertae sedis</taxon>
        <taxon>Zoopagomycota</taxon>
        <taxon>Entomophthoromycotina</taxon>
        <taxon>Basidiobolomycetes</taxon>
        <taxon>Basidiobolales</taxon>
        <taxon>Basidiobolaceae</taxon>
        <taxon>Basidiobolus</taxon>
    </lineage>
</organism>
<reference evidence="7 8" key="1">
    <citation type="submission" date="2023-04" db="EMBL/GenBank/DDBJ databases">
        <title>Genome of Basidiobolus ranarum AG-B5.</title>
        <authorList>
            <person name="Stajich J.E."/>
            <person name="Carter-House D."/>
            <person name="Gryganskyi A."/>
        </authorList>
    </citation>
    <scope>NUCLEOTIDE SEQUENCE [LARGE SCALE GENOMIC DNA]</scope>
    <source>
        <strain evidence="7 8">AG-B5</strain>
    </source>
</reference>
<dbReference type="Gene3D" id="3.40.50.300">
    <property type="entry name" value="P-loop containing nucleotide triphosphate hydrolases"/>
    <property type="match status" value="1"/>
</dbReference>
<dbReference type="InterPro" id="IPR027417">
    <property type="entry name" value="P-loop_NTPase"/>
</dbReference>
<keyword evidence="5" id="KW-0636">Prenylation</keyword>
<evidence type="ECO:0000313" key="7">
    <source>
        <dbReference type="EMBL" id="KAK9763866.1"/>
    </source>
</evidence>